<feature type="compositionally biased region" description="Polar residues" evidence="1">
    <location>
        <begin position="51"/>
        <end position="63"/>
    </location>
</feature>
<accession>A0A6F8YZB9</accession>
<dbReference type="EMBL" id="AP022871">
    <property type="protein sequence ID" value="BCB91530.1"/>
    <property type="molecule type" value="Genomic_DNA"/>
</dbReference>
<keyword evidence="3" id="KW-1185">Reference proteome</keyword>
<proteinExistence type="predicted"/>
<feature type="region of interest" description="Disordered" evidence="1">
    <location>
        <begin position="1"/>
        <end position="128"/>
    </location>
</feature>
<gene>
    <name evidence="2" type="ORF">Psuf_088430</name>
</gene>
<reference evidence="2 3" key="2">
    <citation type="submission" date="2020-03" db="EMBL/GenBank/DDBJ databases">
        <authorList>
            <person name="Ichikawa N."/>
            <person name="Kimura A."/>
            <person name="Kitahashi Y."/>
            <person name="Uohara A."/>
        </authorList>
    </citation>
    <scope>NUCLEOTIDE SEQUENCE [LARGE SCALE GENOMIC DNA]</scope>
    <source>
        <strain evidence="2 3">NBRC 105367</strain>
    </source>
</reference>
<evidence type="ECO:0000313" key="3">
    <source>
        <dbReference type="Proteomes" id="UP000503011"/>
    </source>
</evidence>
<feature type="compositionally biased region" description="Basic residues" evidence="1">
    <location>
        <begin position="118"/>
        <end position="128"/>
    </location>
</feature>
<dbReference type="Proteomes" id="UP000503011">
    <property type="component" value="Chromosome"/>
</dbReference>
<reference evidence="2 3" key="1">
    <citation type="submission" date="2020-03" db="EMBL/GenBank/DDBJ databases">
        <title>Whole genome shotgun sequence of Phytohabitans suffuscus NBRC 105367.</title>
        <authorList>
            <person name="Komaki H."/>
            <person name="Tamura T."/>
        </authorList>
    </citation>
    <scope>NUCLEOTIDE SEQUENCE [LARGE SCALE GENOMIC DNA]</scope>
    <source>
        <strain evidence="2 3">NBRC 105367</strain>
    </source>
</reference>
<evidence type="ECO:0000313" key="2">
    <source>
        <dbReference type="EMBL" id="BCB91530.1"/>
    </source>
</evidence>
<organism evidence="2 3">
    <name type="scientific">Phytohabitans suffuscus</name>
    <dbReference type="NCBI Taxonomy" id="624315"/>
    <lineage>
        <taxon>Bacteria</taxon>
        <taxon>Bacillati</taxon>
        <taxon>Actinomycetota</taxon>
        <taxon>Actinomycetes</taxon>
        <taxon>Micromonosporales</taxon>
        <taxon>Micromonosporaceae</taxon>
    </lineage>
</organism>
<name>A0A6F8YZB9_9ACTN</name>
<feature type="compositionally biased region" description="Low complexity" evidence="1">
    <location>
        <begin position="95"/>
        <end position="104"/>
    </location>
</feature>
<protein>
    <submittedName>
        <fullName evidence="2">Uncharacterized protein</fullName>
    </submittedName>
</protein>
<evidence type="ECO:0000256" key="1">
    <source>
        <dbReference type="SAM" id="MobiDB-lite"/>
    </source>
</evidence>
<dbReference type="KEGG" id="psuu:Psuf_088430"/>
<sequence length="128" mass="13845">MSLPHSGRSSGKRNPPARPTMATPSATTNRRWIATVKNETSAAPRLVTAQMPATLTTRHSTTGQRRRHHSPAQHSSPTARSIVVRPRSTPWSKLTAAMASARATATRKKTTSTNQSRAVRRAGRRASG</sequence>
<dbReference type="AlphaFoldDB" id="A0A6F8YZB9"/>